<gene>
    <name evidence="2" type="ORF">S01H4_23688</name>
</gene>
<sequence length="81" mass="9414">MESNNKQNETEKLTQILSIVQNLYYKKKEQLDDLKLEISELQSVLSNINSLVSNQSFSSADELFSKLQTPEKKPIDEFFNE</sequence>
<dbReference type="EMBL" id="BART01011029">
    <property type="protein sequence ID" value="GAG79860.1"/>
    <property type="molecule type" value="Genomic_DNA"/>
</dbReference>
<keyword evidence="1" id="KW-0175">Coiled coil</keyword>
<reference evidence="2" key="1">
    <citation type="journal article" date="2014" name="Front. Microbiol.">
        <title>High frequency of phylogenetically diverse reductive dehalogenase-homologous genes in deep subseafloor sedimentary metagenomes.</title>
        <authorList>
            <person name="Kawai M."/>
            <person name="Futagami T."/>
            <person name="Toyoda A."/>
            <person name="Takaki Y."/>
            <person name="Nishi S."/>
            <person name="Hori S."/>
            <person name="Arai W."/>
            <person name="Tsubouchi T."/>
            <person name="Morono Y."/>
            <person name="Uchiyama I."/>
            <person name="Ito T."/>
            <person name="Fujiyama A."/>
            <person name="Inagaki F."/>
            <person name="Takami H."/>
        </authorList>
    </citation>
    <scope>NUCLEOTIDE SEQUENCE</scope>
    <source>
        <strain evidence="2">Expedition CK06-06</strain>
    </source>
</reference>
<proteinExistence type="predicted"/>
<organism evidence="2">
    <name type="scientific">marine sediment metagenome</name>
    <dbReference type="NCBI Taxonomy" id="412755"/>
    <lineage>
        <taxon>unclassified sequences</taxon>
        <taxon>metagenomes</taxon>
        <taxon>ecological metagenomes</taxon>
    </lineage>
</organism>
<name>X1ABQ8_9ZZZZ</name>
<comment type="caution">
    <text evidence="2">The sequence shown here is derived from an EMBL/GenBank/DDBJ whole genome shotgun (WGS) entry which is preliminary data.</text>
</comment>
<evidence type="ECO:0000256" key="1">
    <source>
        <dbReference type="SAM" id="Coils"/>
    </source>
</evidence>
<protein>
    <submittedName>
        <fullName evidence="2">Uncharacterized protein</fullName>
    </submittedName>
</protein>
<feature type="coiled-coil region" evidence="1">
    <location>
        <begin position="24"/>
        <end position="51"/>
    </location>
</feature>
<accession>X1ABQ8</accession>
<dbReference type="AlphaFoldDB" id="X1ABQ8"/>
<evidence type="ECO:0000313" key="2">
    <source>
        <dbReference type="EMBL" id="GAG79860.1"/>
    </source>
</evidence>
<feature type="non-terminal residue" evidence="2">
    <location>
        <position position="81"/>
    </location>
</feature>